<feature type="zinc finger region" description="C3H1-type" evidence="4">
    <location>
        <begin position="226"/>
        <end position="254"/>
    </location>
</feature>
<feature type="compositionally biased region" description="Polar residues" evidence="5">
    <location>
        <begin position="66"/>
        <end position="76"/>
    </location>
</feature>
<feature type="domain" description="C3H1-type" evidence="6">
    <location>
        <begin position="226"/>
        <end position="254"/>
    </location>
</feature>
<dbReference type="SMART" id="SM00356">
    <property type="entry name" value="ZnF_C3H1"/>
    <property type="match status" value="4"/>
</dbReference>
<gene>
    <name evidence="7" type="ORF">CDD81_3944</name>
</gene>
<dbReference type="SUPFAM" id="SSF90229">
    <property type="entry name" value="CCCH zinc finger"/>
    <property type="match status" value="3"/>
</dbReference>
<protein>
    <recommendedName>
        <fullName evidence="6">C3H1-type domain-containing protein</fullName>
    </recommendedName>
</protein>
<feature type="compositionally biased region" description="Basic residues" evidence="5">
    <location>
        <begin position="51"/>
        <end position="65"/>
    </location>
</feature>
<keyword evidence="3 4" id="KW-0862">Zinc</keyword>
<evidence type="ECO:0000313" key="8">
    <source>
        <dbReference type="Proteomes" id="UP000226192"/>
    </source>
</evidence>
<accession>A0A2C5XDW4</accession>
<dbReference type="EMBL" id="NJET01000252">
    <property type="protein sequence ID" value="PHH59018.1"/>
    <property type="molecule type" value="Genomic_DNA"/>
</dbReference>
<dbReference type="InterPro" id="IPR000571">
    <property type="entry name" value="Znf_CCCH"/>
</dbReference>
<dbReference type="Gene3D" id="6.10.250.3220">
    <property type="match status" value="1"/>
</dbReference>
<dbReference type="OrthoDB" id="410307at2759"/>
<feature type="zinc finger region" description="C3H1-type" evidence="4">
    <location>
        <begin position="258"/>
        <end position="281"/>
    </location>
</feature>
<evidence type="ECO:0000256" key="1">
    <source>
        <dbReference type="ARBA" id="ARBA00022723"/>
    </source>
</evidence>
<dbReference type="Gene3D" id="4.10.1000.10">
    <property type="entry name" value="Zinc finger, CCCH-type"/>
    <property type="match status" value="2"/>
</dbReference>
<keyword evidence="1 4" id="KW-0479">Metal-binding</keyword>
<evidence type="ECO:0000313" key="7">
    <source>
        <dbReference type="EMBL" id="PHH59018.1"/>
    </source>
</evidence>
<evidence type="ECO:0000259" key="6">
    <source>
        <dbReference type="PROSITE" id="PS50103"/>
    </source>
</evidence>
<dbReference type="PANTHER" id="PTHR46156:SF1">
    <property type="entry name" value="ZINC FINGER CCCH DOMAIN-CONTAINING PROTEIN 3"/>
    <property type="match status" value="1"/>
</dbReference>
<evidence type="ECO:0000256" key="3">
    <source>
        <dbReference type="ARBA" id="ARBA00022833"/>
    </source>
</evidence>
<organism evidence="7 8">
    <name type="scientific">Ophiocordyceps australis</name>
    <dbReference type="NCBI Taxonomy" id="1399860"/>
    <lineage>
        <taxon>Eukaryota</taxon>
        <taxon>Fungi</taxon>
        <taxon>Dikarya</taxon>
        <taxon>Ascomycota</taxon>
        <taxon>Pezizomycotina</taxon>
        <taxon>Sordariomycetes</taxon>
        <taxon>Hypocreomycetidae</taxon>
        <taxon>Hypocreales</taxon>
        <taxon>Ophiocordycipitaceae</taxon>
        <taxon>Ophiocordyceps</taxon>
    </lineage>
</organism>
<feature type="zinc finger region" description="C3H1-type" evidence="4">
    <location>
        <begin position="282"/>
        <end position="308"/>
    </location>
</feature>
<evidence type="ECO:0000256" key="2">
    <source>
        <dbReference type="ARBA" id="ARBA00022771"/>
    </source>
</evidence>
<sequence length="415" mass="46012">MSEENKELLARIGQLAGQINRHKSQQSTTSPKIHYSRHTHGHSTVLYSPRGKYRGGRLPAVHRNRSLQLNKPSTPTESDDATSGPLDANNWVSKTDRHRQLINANVYEQQVQNRSRAIEESRRRKVKQRELREKMRLKAFLQSHGTCAVSTGPDVAQSRNEVLIDGMRFRVMDGGKKLSKVMDDLQSTPATPKIVNIAGVEFHRTKTGNLVAHRVVQAHRRTGTMKKMNKACKMFSTTGSCPKGPLCRYQHDPNKVAVCKEFVKEGRCAKGDGCDLSHELRAERMPDCLHFGKGFCAKADCVYTHSKAAAGAPVCEAFGLLGYCEKGGECGERHVYECPEFSNTGRCRTKGCKLAHRERASVLRAHAKADEAMEDLSSDEEAVDSDDVDSDEVAEFIDADSDGSDSEGVEAFLPV</sequence>
<dbReference type="AlphaFoldDB" id="A0A2C5XDW4"/>
<dbReference type="GO" id="GO:0008270">
    <property type="term" value="F:zinc ion binding"/>
    <property type="evidence" value="ECO:0007669"/>
    <property type="project" value="UniProtKB-KW"/>
</dbReference>
<dbReference type="FunFam" id="4.10.1000.10:FF:000035">
    <property type="entry name" value="CCCH zinc finger protein, variant"/>
    <property type="match status" value="1"/>
</dbReference>
<evidence type="ECO:0000256" key="4">
    <source>
        <dbReference type="PROSITE-ProRule" id="PRU00723"/>
    </source>
</evidence>
<dbReference type="InterPro" id="IPR036855">
    <property type="entry name" value="Znf_CCCH_sf"/>
</dbReference>
<dbReference type="PROSITE" id="PS50103">
    <property type="entry name" value="ZF_C3H1"/>
    <property type="match status" value="3"/>
</dbReference>
<dbReference type="GO" id="GO:0005634">
    <property type="term" value="C:nucleus"/>
    <property type="evidence" value="ECO:0007669"/>
    <property type="project" value="TreeGrafter"/>
</dbReference>
<feature type="region of interest" description="Disordered" evidence="5">
    <location>
        <begin position="17"/>
        <end position="91"/>
    </location>
</feature>
<keyword evidence="2 4" id="KW-0863">Zinc-finger</keyword>
<feature type="domain" description="C3H1-type" evidence="6">
    <location>
        <begin position="282"/>
        <end position="308"/>
    </location>
</feature>
<evidence type="ECO:0000256" key="5">
    <source>
        <dbReference type="SAM" id="MobiDB-lite"/>
    </source>
</evidence>
<dbReference type="STRING" id="1399860.A0A2C5XDW4"/>
<dbReference type="Proteomes" id="UP000226192">
    <property type="component" value="Unassembled WGS sequence"/>
</dbReference>
<reference evidence="7 8" key="1">
    <citation type="submission" date="2017-06" db="EMBL/GenBank/DDBJ databases">
        <title>Ant-infecting Ophiocordyceps genomes reveal a high diversity of potential behavioral manipulation genes and a possible major role for enterotoxins.</title>
        <authorList>
            <person name="De Bekker C."/>
            <person name="Evans H.C."/>
            <person name="Brachmann A."/>
            <person name="Hughes D.P."/>
        </authorList>
    </citation>
    <scope>NUCLEOTIDE SEQUENCE [LARGE SCALE GENOMIC DNA]</scope>
    <source>
        <strain evidence="7 8">Map64</strain>
    </source>
</reference>
<comment type="caution">
    <text evidence="7">The sequence shown here is derived from an EMBL/GenBank/DDBJ whole genome shotgun (WGS) entry which is preliminary data.</text>
</comment>
<feature type="domain" description="C3H1-type" evidence="6">
    <location>
        <begin position="258"/>
        <end position="281"/>
    </location>
</feature>
<keyword evidence="8" id="KW-1185">Reference proteome</keyword>
<name>A0A2C5XDW4_9HYPO</name>
<proteinExistence type="predicted"/>
<dbReference type="PANTHER" id="PTHR46156">
    <property type="entry name" value="CCCH ZINGC FINGER"/>
    <property type="match status" value="1"/>
</dbReference>